<dbReference type="Pfam" id="PF20039">
    <property type="entry name" value="DUF6441"/>
    <property type="match status" value="1"/>
</dbReference>
<evidence type="ECO:0000313" key="1">
    <source>
        <dbReference type="EMBL" id="SFL93333.1"/>
    </source>
</evidence>
<sequence length="216" mass="24333">MLKISLSRAGLLDPAKLSSWSLSKQVNIRKAVTAGMRAESRQLVESVRNQMKADFTVKQQRFLRSVRAQVFDRNPNKLPALLIGSKISWLGVHMRGGNIAGRMLIPLTEEGRRIGRRAFKRIIDALISSGNAYFIQKNGKAILMAENIQENQQQLRRFKRAERVRTGAKSIKRGQEIPIAALVPRVSLQARFDLAQAVQRQLPGLARNIETKLKTI</sequence>
<dbReference type="InterPro" id="IPR045622">
    <property type="entry name" value="DUF6441"/>
</dbReference>
<proteinExistence type="predicted"/>
<organism evidence="1 2">
    <name type="scientific">Nitrosomonas communis</name>
    <dbReference type="NCBI Taxonomy" id="44574"/>
    <lineage>
        <taxon>Bacteria</taxon>
        <taxon>Pseudomonadati</taxon>
        <taxon>Pseudomonadota</taxon>
        <taxon>Betaproteobacteria</taxon>
        <taxon>Nitrosomonadales</taxon>
        <taxon>Nitrosomonadaceae</taxon>
        <taxon>Nitrosomonas</taxon>
    </lineage>
</organism>
<dbReference type="EMBL" id="FOUB01000007">
    <property type="protein sequence ID" value="SFL93333.1"/>
    <property type="molecule type" value="Genomic_DNA"/>
</dbReference>
<protein>
    <submittedName>
        <fullName evidence="1">Uncharacterized protein</fullName>
    </submittedName>
</protein>
<reference evidence="2" key="1">
    <citation type="submission" date="2016-10" db="EMBL/GenBank/DDBJ databases">
        <authorList>
            <person name="Varghese N."/>
            <person name="Submissions S."/>
        </authorList>
    </citation>
    <scope>NUCLEOTIDE SEQUENCE [LARGE SCALE GENOMIC DNA]</scope>
    <source>
        <strain evidence="2">Nm44</strain>
    </source>
</reference>
<dbReference type="AlphaFoldDB" id="A0A1I4LR93"/>
<keyword evidence="2" id="KW-1185">Reference proteome</keyword>
<dbReference type="Proteomes" id="UP000183287">
    <property type="component" value="Unassembled WGS sequence"/>
</dbReference>
<evidence type="ECO:0000313" key="2">
    <source>
        <dbReference type="Proteomes" id="UP000183287"/>
    </source>
</evidence>
<accession>A0A1I4LR93</accession>
<name>A0A1I4LR93_9PROT</name>
<gene>
    <name evidence="1" type="ORF">SAMN05421863_100752</name>
</gene>
<dbReference type="OrthoDB" id="6057361at2"/>
<dbReference type="RefSeq" id="WP_074904108.1">
    <property type="nucleotide sequence ID" value="NZ_FOUB01000007.1"/>
</dbReference>